<keyword evidence="1" id="KW-0812">Transmembrane</keyword>
<dbReference type="OrthoDB" id="413313at2759"/>
<protein>
    <submittedName>
        <fullName evidence="2">Uncharacterized protein</fullName>
    </submittedName>
</protein>
<evidence type="ECO:0000256" key="1">
    <source>
        <dbReference type="SAM" id="Phobius"/>
    </source>
</evidence>
<keyword evidence="1" id="KW-1133">Transmembrane helix</keyword>
<dbReference type="CDD" id="cd16021">
    <property type="entry name" value="ALP_like"/>
    <property type="match status" value="1"/>
</dbReference>
<dbReference type="Gene3D" id="3.40.720.10">
    <property type="entry name" value="Alkaline Phosphatase, subunit A"/>
    <property type="match status" value="1"/>
</dbReference>
<dbReference type="InterPro" id="IPR017850">
    <property type="entry name" value="Alkaline_phosphatase_core_sf"/>
</dbReference>
<comment type="caution">
    <text evidence="2">The sequence shown here is derived from an EMBL/GenBank/DDBJ whole genome shotgun (WGS) entry which is preliminary data.</text>
</comment>
<dbReference type="PANTHER" id="PTHR10974">
    <property type="entry name" value="FI08016P-RELATED"/>
    <property type="match status" value="1"/>
</dbReference>
<dbReference type="Pfam" id="PF02995">
    <property type="entry name" value="DUF229"/>
    <property type="match status" value="1"/>
</dbReference>
<keyword evidence="3" id="KW-1185">Reference proteome</keyword>
<dbReference type="GO" id="GO:0005615">
    <property type="term" value="C:extracellular space"/>
    <property type="evidence" value="ECO:0007669"/>
    <property type="project" value="TreeGrafter"/>
</dbReference>
<feature type="transmembrane region" description="Helical" evidence="1">
    <location>
        <begin position="29"/>
        <end position="48"/>
    </location>
</feature>
<name>A0A7I8VTD2_9ANNE</name>
<dbReference type="FunFam" id="3.40.720.10:FF:000017">
    <property type="entry name" value="Predicted protein"/>
    <property type="match status" value="1"/>
</dbReference>
<proteinExistence type="predicted"/>
<sequence>MKIENFRMGKTCFSVYLNSIMKNISRLKLFLVFCLCTLLITYIVLAYFDITEIETTIEAKSASCQIPHLILWPSDMKAINFTPKPLHCLPKEKEWITIENGRIKYQSIAKANPDKVSCSIIVIDTKEGEEINYHNFKRLYIIQKISNVYDGMEIPFDMFYISCYYVDETTKKSLKYRAIPLGIKRLENITINPPPSIYPQPKWNILIWVFDSVSRQSWQRFLPKTVETFKRIGGTWLNRVNTLGHDSINSLLPILAGKNEDEVHPAIRGWSHSTHMDDYPWLWNHLKALDYILLFNECSTFQWKYLGFKKKPTHHYGRPWFLMAEKEQIYHPKFCINSKSRLSMLHDYINDFWKAYDGYPKFALTNYEEMSHDSFVDIKLADEPQAKWIEKLENTGALDNTIFILMSDHGGKHGAHRNTVQADYEVLNPYIGVKMPKSFEDLYPNAVKALRENVDQLVTPYDIHAMFSDVVNYMTEGKVKVPTHPKSISLFESHPTNRTCESANIKSSFCYCNKFTKISTGSAMVKKIAHKMVANITKRLKPIENKCAPTTFSQIRNASALFHTRFLHGTSSKFKEYIFKITIEVNPSKGLFQGFALVKRWKFSGPTQIKLFDLNRISTYGDQSHCIHRSHPYLAPFCFCKTQL</sequence>
<evidence type="ECO:0000313" key="3">
    <source>
        <dbReference type="Proteomes" id="UP000549394"/>
    </source>
</evidence>
<dbReference type="AlphaFoldDB" id="A0A7I8VTD2"/>
<keyword evidence="1" id="KW-0472">Membrane</keyword>
<dbReference type="PANTHER" id="PTHR10974:SF1">
    <property type="entry name" value="FI08016P-RELATED"/>
    <property type="match status" value="1"/>
</dbReference>
<dbReference type="InterPro" id="IPR004245">
    <property type="entry name" value="DUF229"/>
</dbReference>
<organism evidence="2 3">
    <name type="scientific">Dimorphilus gyrociliatus</name>
    <dbReference type="NCBI Taxonomy" id="2664684"/>
    <lineage>
        <taxon>Eukaryota</taxon>
        <taxon>Metazoa</taxon>
        <taxon>Spiralia</taxon>
        <taxon>Lophotrochozoa</taxon>
        <taxon>Annelida</taxon>
        <taxon>Polychaeta</taxon>
        <taxon>Polychaeta incertae sedis</taxon>
        <taxon>Dinophilidae</taxon>
        <taxon>Dimorphilus</taxon>
    </lineage>
</organism>
<dbReference type="Proteomes" id="UP000549394">
    <property type="component" value="Unassembled WGS sequence"/>
</dbReference>
<dbReference type="EMBL" id="CAJFCJ010000010">
    <property type="protein sequence ID" value="CAD5119504.1"/>
    <property type="molecule type" value="Genomic_DNA"/>
</dbReference>
<evidence type="ECO:0000313" key="2">
    <source>
        <dbReference type="EMBL" id="CAD5119504.1"/>
    </source>
</evidence>
<gene>
    <name evidence="2" type="ORF">DGYR_LOCUS7737</name>
</gene>
<accession>A0A7I8VTD2</accession>
<reference evidence="2 3" key="1">
    <citation type="submission" date="2020-08" db="EMBL/GenBank/DDBJ databases">
        <authorList>
            <person name="Hejnol A."/>
        </authorList>
    </citation>
    <scope>NUCLEOTIDE SEQUENCE [LARGE SCALE GENOMIC DNA]</scope>
</reference>
<dbReference type="SUPFAM" id="SSF53649">
    <property type="entry name" value="Alkaline phosphatase-like"/>
    <property type="match status" value="1"/>
</dbReference>